<keyword evidence="4" id="KW-1185">Reference proteome</keyword>
<dbReference type="GO" id="GO:0008168">
    <property type="term" value="F:methyltransferase activity"/>
    <property type="evidence" value="ECO:0007669"/>
    <property type="project" value="UniProtKB-KW"/>
</dbReference>
<feature type="domain" description="Methyltransferase" evidence="2">
    <location>
        <begin position="41"/>
        <end position="135"/>
    </location>
</feature>
<protein>
    <submittedName>
        <fullName evidence="3">Class I SAM-dependent methyltransferase</fullName>
    </submittedName>
</protein>
<dbReference type="GO" id="GO:0032259">
    <property type="term" value="P:methylation"/>
    <property type="evidence" value="ECO:0007669"/>
    <property type="project" value="UniProtKB-KW"/>
</dbReference>
<evidence type="ECO:0000313" key="3">
    <source>
        <dbReference type="EMBL" id="MBU5590711.1"/>
    </source>
</evidence>
<proteinExistence type="predicted"/>
<dbReference type="PANTHER" id="PTHR43861">
    <property type="entry name" value="TRANS-ACONITATE 2-METHYLTRANSFERASE-RELATED"/>
    <property type="match status" value="1"/>
</dbReference>
<dbReference type="EMBL" id="JAHLQL010000001">
    <property type="protein sequence ID" value="MBU5590711.1"/>
    <property type="molecule type" value="Genomic_DNA"/>
</dbReference>
<evidence type="ECO:0000313" key="4">
    <source>
        <dbReference type="Proteomes" id="UP000736583"/>
    </source>
</evidence>
<keyword evidence="1" id="KW-0808">Transferase</keyword>
<reference evidence="3 4" key="1">
    <citation type="submission" date="2021-06" db="EMBL/GenBank/DDBJ databases">
        <authorList>
            <person name="Sun Q."/>
            <person name="Li D."/>
        </authorList>
    </citation>
    <scope>NUCLEOTIDE SEQUENCE [LARGE SCALE GENOMIC DNA]</scope>
    <source>
        <strain evidence="3 4">MSJ-4</strain>
    </source>
</reference>
<accession>A0ABS6EXA5</accession>
<name>A0ABS6EXA5_9CLOT</name>
<sequence length="197" mass="22562">MKEQKDFFNSVASTWDEICNHDMIKVESILDMIEIKSGSYILDVGTGTGILIPSLYQRVSKSGRIKAIDMAEKMIEVAYKKNKYHNVSFECGDVLDTNEDEIIYDHVICYSMFPHFQYRKEEAVHKLAQKLKVGGKLTICHSQSREAINNLHKGVDDAVKEDNLPTMEIMRKYFLDAGLKVLKEVDNTDMFVIIGCR</sequence>
<dbReference type="InterPro" id="IPR041698">
    <property type="entry name" value="Methyltransf_25"/>
</dbReference>
<evidence type="ECO:0000256" key="1">
    <source>
        <dbReference type="ARBA" id="ARBA00022679"/>
    </source>
</evidence>
<keyword evidence="3" id="KW-0489">Methyltransferase</keyword>
<organism evidence="3 4">
    <name type="scientific">Clostridium simiarum</name>
    <dbReference type="NCBI Taxonomy" id="2841506"/>
    <lineage>
        <taxon>Bacteria</taxon>
        <taxon>Bacillati</taxon>
        <taxon>Bacillota</taxon>
        <taxon>Clostridia</taxon>
        <taxon>Eubacteriales</taxon>
        <taxon>Clostridiaceae</taxon>
        <taxon>Clostridium</taxon>
    </lineage>
</organism>
<dbReference type="RefSeq" id="WP_216455822.1">
    <property type="nucleotide sequence ID" value="NZ_JAHLQL010000001.1"/>
</dbReference>
<dbReference type="Proteomes" id="UP000736583">
    <property type="component" value="Unassembled WGS sequence"/>
</dbReference>
<gene>
    <name evidence="3" type="ORF">KQI89_02960</name>
</gene>
<dbReference type="CDD" id="cd02440">
    <property type="entry name" value="AdoMet_MTases"/>
    <property type="match status" value="1"/>
</dbReference>
<comment type="caution">
    <text evidence="3">The sequence shown here is derived from an EMBL/GenBank/DDBJ whole genome shotgun (WGS) entry which is preliminary data.</text>
</comment>
<evidence type="ECO:0000259" key="2">
    <source>
        <dbReference type="Pfam" id="PF13649"/>
    </source>
</evidence>
<dbReference type="Pfam" id="PF13649">
    <property type="entry name" value="Methyltransf_25"/>
    <property type="match status" value="1"/>
</dbReference>